<name>A0ABV6FZ51_9GAMM</name>
<protein>
    <recommendedName>
        <fullName evidence="3">(S)-2-haloacid dehalogenase</fullName>
        <ecNumber evidence="3">3.8.1.2</ecNumber>
    </recommendedName>
    <alternativeName>
        <fullName evidence="3">2-haloalkanoic acid dehalogenase</fullName>
    </alternativeName>
    <alternativeName>
        <fullName evidence="3">Halocarboxylic acid halidohydrolase</fullName>
    </alternativeName>
    <alternativeName>
        <fullName evidence="3">L-2-haloacid dehalogenase</fullName>
    </alternativeName>
</protein>
<evidence type="ECO:0000256" key="1">
    <source>
        <dbReference type="ARBA" id="ARBA00008106"/>
    </source>
</evidence>
<organism evidence="4 5">
    <name type="scientific">Kushneria aurantia</name>
    <dbReference type="NCBI Taxonomy" id="504092"/>
    <lineage>
        <taxon>Bacteria</taxon>
        <taxon>Pseudomonadati</taxon>
        <taxon>Pseudomonadota</taxon>
        <taxon>Gammaproteobacteria</taxon>
        <taxon>Oceanospirillales</taxon>
        <taxon>Halomonadaceae</taxon>
        <taxon>Kushneria</taxon>
    </lineage>
</organism>
<dbReference type="RefSeq" id="WP_019951270.1">
    <property type="nucleotide sequence ID" value="NZ_JBHLVX010000005.1"/>
</dbReference>
<keyword evidence="2 3" id="KW-0378">Hydrolase</keyword>
<evidence type="ECO:0000256" key="2">
    <source>
        <dbReference type="ARBA" id="ARBA00022801"/>
    </source>
</evidence>
<dbReference type="Gene3D" id="3.40.50.1000">
    <property type="entry name" value="HAD superfamily/HAD-like"/>
    <property type="match status" value="1"/>
</dbReference>
<dbReference type="InterPro" id="IPR023214">
    <property type="entry name" value="HAD_sf"/>
</dbReference>
<comment type="catalytic activity">
    <reaction evidence="3">
        <text>an (S)-2-haloacid + H2O = a (2R)-2-hydroxycarboxylate + a halide anion + H(+)</text>
        <dbReference type="Rhea" id="RHEA:11192"/>
        <dbReference type="ChEBI" id="CHEBI:15377"/>
        <dbReference type="ChEBI" id="CHEBI:15378"/>
        <dbReference type="ChEBI" id="CHEBI:16042"/>
        <dbReference type="ChEBI" id="CHEBI:58314"/>
        <dbReference type="ChEBI" id="CHEBI:137405"/>
        <dbReference type="EC" id="3.8.1.2"/>
    </reaction>
</comment>
<dbReference type="InterPro" id="IPR051540">
    <property type="entry name" value="S-2-haloacid_dehalogenase"/>
</dbReference>
<evidence type="ECO:0000256" key="3">
    <source>
        <dbReference type="RuleBase" id="RU368077"/>
    </source>
</evidence>
<dbReference type="SFLD" id="SFLDG01129">
    <property type="entry name" value="C1.5:_HAD__Beta-PGM__Phosphata"/>
    <property type="match status" value="1"/>
</dbReference>
<dbReference type="EC" id="3.8.1.2" evidence="3"/>
<accession>A0ABV6FZ51</accession>
<dbReference type="PANTHER" id="PTHR43316:SF3">
    <property type="entry name" value="HALOACID DEHALOGENASE, TYPE II (AFU_ORTHOLOGUE AFUA_2G07750)-RELATED"/>
    <property type="match status" value="1"/>
</dbReference>
<comment type="caution">
    <text evidence="4">The sequence shown here is derived from an EMBL/GenBank/DDBJ whole genome shotgun (WGS) entry which is preliminary data.</text>
</comment>
<sequence>MTTLLAFDVYGTLIDPWAIADELQPTLGDRADAVSAQWRASQLQLSFRRGLMGRYVDFGTCTRDALDVAIAAQGLEVDETTRREWMAAYQRLPAFDEVDAALAGLVAAGFRCVAFSNGTAKAMQTVLGNAGIDHHFEAMISVDAIKRFKPDPAVYHDMIRRTGALHRDSWLVSSNNWDVQGARHVGLNAAWIHRDPTSIIEDRALVPNLEVSGLDELEPALARHETGGAALK</sequence>
<dbReference type="Gene3D" id="1.10.150.240">
    <property type="entry name" value="Putative phosphatase, domain 2"/>
    <property type="match status" value="1"/>
</dbReference>
<gene>
    <name evidence="4" type="ORF">ACFFHW_01445</name>
</gene>
<dbReference type="SUPFAM" id="SSF56784">
    <property type="entry name" value="HAD-like"/>
    <property type="match status" value="1"/>
</dbReference>
<dbReference type="SFLD" id="SFLDS00003">
    <property type="entry name" value="Haloacid_Dehalogenase"/>
    <property type="match status" value="1"/>
</dbReference>
<keyword evidence="5" id="KW-1185">Reference proteome</keyword>
<dbReference type="InterPro" id="IPR006328">
    <property type="entry name" value="2-HAD"/>
</dbReference>
<dbReference type="InterPro" id="IPR036412">
    <property type="entry name" value="HAD-like_sf"/>
</dbReference>
<dbReference type="EMBL" id="JBHLVX010000005">
    <property type="protein sequence ID" value="MFC0266670.1"/>
    <property type="molecule type" value="Genomic_DNA"/>
</dbReference>
<dbReference type="InterPro" id="IPR023198">
    <property type="entry name" value="PGP-like_dom2"/>
</dbReference>
<comment type="similarity">
    <text evidence="1 3">Belongs to the HAD-like hydrolase superfamily. S-2-haloalkanoic acid dehalogenase family.</text>
</comment>
<dbReference type="NCBIfam" id="TIGR01428">
    <property type="entry name" value="HAD_type_II"/>
    <property type="match status" value="1"/>
</dbReference>
<dbReference type="InterPro" id="IPR006439">
    <property type="entry name" value="HAD-SF_hydro_IA"/>
</dbReference>
<dbReference type="NCBIfam" id="TIGR01493">
    <property type="entry name" value="HAD-SF-IA-v2"/>
    <property type="match status" value="1"/>
</dbReference>
<reference evidence="4 5" key="1">
    <citation type="submission" date="2024-09" db="EMBL/GenBank/DDBJ databases">
        <authorList>
            <person name="Sun Q."/>
            <person name="Mori K."/>
        </authorList>
    </citation>
    <scope>NUCLEOTIDE SEQUENCE [LARGE SCALE GENOMIC DNA]</scope>
    <source>
        <strain evidence="4 5">CCM 7415</strain>
    </source>
</reference>
<proteinExistence type="inferred from homology"/>
<dbReference type="PRINTS" id="PR00413">
    <property type="entry name" value="HADHALOGNASE"/>
</dbReference>
<dbReference type="Pfam" id="PF00702">
    <property type="entry name" value="Hydrolase"/>
    <property type="match status" value="1"/>
</dbReference>
<comment type="function">
    <text evidence="3">Catalyzes the hydrolytic dehalogenation of small (S)-2-haloalkanoic acids to yield the corresponding (R)-2-hydroxyalkanoic acids.</text>
</comment>
<evidence type="ECO:0000313" key="5">
    <source>
        <dbReference type="Proteomes" id="UP001589814"/>
    </source>
</evidence>
<dbReference type="Proteomes" id="UP001589814">
    <property type="component" value="Unassembled WGS sequence"/>
</dbReference>
<evidence type="ECO:0000313" key="4">
    <source>
        <dbReference type="EMBL" id="MFC0266670.1"/>
    </source>
</evidence>
<dbReference type="PANTHER" id="PTHR43316">
    <property type="entry name" value="HYDROLASE, HALOACID DELAHOGENASE-RELATED"/>
    <property type="match status" value="1"/>
</dbReference>